<dbReference type="EMBL" id="FPAA01000010">
    <property type="protein sequence ID" value="SFS89309.1"/>
    <property type="molecule type" value="Genomic_DNA"/>
</dbReference>
<dbReference type="CDD" id="cd00090">
    <property type="entry name" value="HTH_ARSR"/>
    <property type="match status" value="1"/>
</dbReference>
<evidence type="ECO:0000259" key="2">
    <source>
        <dbReference type="SMART" id="SM00418"/>
    </source>
</evidence>
<keyword evidence="1" id="KW-0238">DNA-binding</keyword>
<name>A0A1I6TJB6_9BACL</name>
<sequence>MAKKITDVEFLKVISDPRRIQIMHLCEQEALSVKELAQKLGEEPSRLYYHVKKLVDYEKLEVVDTRKHGNLTEKLFRTRNIGEVSYLDRSLLANEYQTVFEEYQENIKQGFELAIKSMALWKERKGDVDESIPFPAHVVFDSGTNHLTKKEWLEALQRTHDAWQHTEDGDQSVYPEEVKNLLHETGDEKGSYQFLLISYRIEDGLKMGIFSPVAEEEEKKKKK</sequence>
<dbReference type="InterPro" id="IPR036388">
    <property type="entry name" value="WH-like_DNA-bd_sf"/>
</dbReference>
<feature type="domain" description="HTH arsR-type" evidence="2">
    <location>
        <begin position="9"/>
        <end position="93"/>
    </location>
</feature>
<dbReference type="InterPro" id="IPR001845">
    <property type="entry name" value="HTH_ArsR_DNA-bd_dom"/>
</dbReference>
<evidence type="ECO:0000313" key="4">
    <source>
        <dbReference type="Proteomes" id="UP000198660"/>
    </source>
</evidence>
<dbReference type="AlphaFoldDB" id="A0A1I6TJB6"/>
<evidence type="ECO:0000256" key="1">
    <source>
        <dbReference type="ARBA" id="ARBA00023125"/>
    </source>
</evidence>
<dbReference type="InterPro" id="IPR036390">
    <property type="entry name" value="WH_DNA-bd_sf"/>
</dbReference>
<dbReference type="GO" id="GO:0003677">
    <property type="term" value="F:DNA binding"/>
    <property type="evidence" value="ECO:0007669"/>
    <property type="project" value="UniProtKB-KW"/>
</dbReference>
<organism evidence="3 4">
    <name type="scientific">Marininema halotolerans</name>
    <dbReference type="NCBI Taxonomy" id="1155944"/>
    <lineage>
        <taxon>Bacteria</taxon>
        <taxon>Bacillati</taxon>
        <taxon>Bacillota</taxon>
        <taxon>Bacilli</taxon>
        <taxon>Bacillales</taxon>
        <taxon>Thermoactinomycetaceae</taxon>
        <taxon>Marininema</taxon>
    </lineage>
</organism>
<dbReference type="Pfam" id="PF12840">
    <property type="entry name" value="HTH_20"/>
    <property type="match status" value="1"/>
</dbReference>
<dbReference type="InterPro" id="IPR011991">
    <property type="entry name" value="ArsR-like_HTH"/>
</dbReference>
<dbReference type="SUPFAM" id="SSF46785">
    <property type="entry name" value="Winged helix' DNA-binding domain"/>
    <property type="match status" value="1"/>
</dbReference>
<protein>
    <submittedName>
        <fullName evidence="3">Helix-turn-helix domain-containing protein</fullName>
    </submittedName>
</protein>
<proteinExistence type="predicted"/>
<keyword evidence="4" id="KW-1185">Reference proteome</keyword>
<reference evidence="4" key="1">
    <citation type="submission" date="2016-10" db="EMBL/GenBank/DDBJ databases">
        <authorList>
            <person name="Varghese N."/>
            <person name="Submissions S."/>
        </authorList>
    </citation>
    <scope>NUCLEOTIDE SEQUENCE [LARGE SCALE GENOMIC DNA]</scope>
    <source>
        <strain evidence="4">DSM 45789</strain>
    </source>
</reference>
<dbReference type="GO" id="GO:0003700">
    <property type="term" value="F:DNA-binding transcription factor activity"/>
    <property type="evidence" value="ECO:0007669"/>
    <property type="project" value="InterPro"/>
</dbReference>
<evidence type="ECO:0000313" key="3">
    <source>
        <dbReference type="EMBL" id="SFS89309.1"/>
    </source>
</evidence>
<gene>
    <name evidence="3" type="ORF">SAMN05444972_11058</name>
</gene>
<dbReference type="RefSeq" id="WP_091838107.1">
    <property type="nucleotide sequence ID" value="NZ_FPAA01000010.1"/>
</dbReference>
<dbReference type="OrthoDB" id="9788770at2"/>
<dbReference type="Gene3D" id="1.10.10.10">
    <property type="entry name" value="Winged helix-like DNA-binding domain superfamily/Winged helix DNA-binding domain"/>
    <property type="match status" value="1"/>
</dbReference>
<dbReference type="SMART" id="SM00418">
    <property type="entry name" value="HTH_ARSR"/>
    <property type="match status" value="1"/>
</dbReference>
<accession>A0A1I6TJB6</accession>
<dbReference type="Proteomes" id="UP000198660">
    <property type="component" value="Unassembled WGS sequence"/>
</dbReference>